<comment type="caution">
    <text evidence="2">The sequence shown here is derived from an EMBL/GenBank/DDBJ whole genome shotgun (WGS) entry which is preliminary data.</text>
</comment>
<dbReference type="OrthoDB" id="6367890at2759"/>
<dbReference type="InterPro" id="IPR041249">
    <property type="entry name" value="HEPN_DZIP3"/>
</dbReference>
<keyword evidence="3" id="KW-1185">Reference proteome</keyword>
<evidence type="ECO:0000313" key="3">
    <source>
        <dbReference type="Proteomes" id="UP000596742"/>
    </source>
</evidence>
<dbReference type="EMBL" id="UYJE01010097">
    <property type="protein sequence ID" value="VDI79706.1"/>
    <property type="molecule type" value="Genomic_DNA"/>
</dbReference>
<proteinExistence type="predicted"/>
<evidence type="ECO:0000259" key="1">
    <source>
        <dbReference type="Pfam" id="PF18738"/>
    </source>
</evidence>
<dbReference type="Proteomes" id="UP000596742">
    <property type="component" value="Unassembled WGS sequence"/>
</dbReference>
<sequence length="160" mass="18845">MSISSEDENYMRLCMLIDIARQAVQVHFDKEFHPDRLTKEIKTKGYNILLRLYRKNVITETQWKILKGDNLKSTDFDIPLMICILKNLIPNIDISNVLPHSSLVKPTDDIARIKFHRNAIVHANRRWLSDEKFLEIWENVCEVSNGEVEWNPNLILNPQF</sequence>
<name>A0A8B6HJP2_MYTGA</name>
<accession>A0A8B6HJP2</accession>
<feature type="domain" description="DZIP3-like HEPN" evidence="1">
    <location>
        <begin position="42"/>
        <end position="142"/>
    </location>
</feature>
<evidence type="ECO:0000313" key="2">
    <source>
        <dbReference type="EMBL" id="VDI79706.1"/>
    </source>
</evidence>
<reference evidence="2" key="1">
    <citation type="submission" date="2018-11" db="EMBL/GenBank/DDBJ databases">
        <authorList>
            <person name="Alioto T."/>
            <person name="Alioto T."/>
        </authorList>
    </citation>
    <scope>NUCLEOTIDE SEQUENCE</scope>
</reference>
<organism evidence="2 3">
    <name type="scientific">Mytilus galloprovincialis</name>
    <name type="common">Mediterranean mussel</name>
    <dbReference type="NCBI Taxonomy" id="29158"/>
    <lineage>
        <taxon>Eukaryota</taxon>
        <taxon>Metazoa</taxon>
        <taxon>Spiralia</taxon>
        <taxon>Lophotrochozoa</taxon>
        <taxon>Mollusca</taxon>
        <taxon>Bivalvia</taxon>
        <taxon>Autobranchia</taxon>
        <taxon>Pteriomorphia</taxon>
        <taxon>Mytilida</taxon>
        <taxon>Mytiloidea</taxon>
        <taxon>Mytilidae</taxon>
        <taxon>Mytilinae</taxon>
        <taxon>Mytilus</taxon>
    </lineage>
</organism>
<protein>
    <recommendedName>
        <fullName evidence="1">DZIP3-like HEPN domain-containing protein</fullName>
    </recommendedName>
</protein>
<dbReference type="AlphaFoldDB" id="A0A8B6HJP2"/>
<gene>
    <name evidence="2" type="ORF">MGAL_10B039446</name>
</gene>
<dbReference type="Pfam" id="PF18738">
    <property type="entry name" value="HEPN_DZIP3"/>
    <property type="match status" value="1"/>
</dbReference>